<proteinExistence type="predicted"/>
<keyword evidence="2" id="KW-0812">Transmembrane</keyword>
<evidence type="ECO:0000256" key="2">
    <source>
        <dbReference type="SAM" id="Phobius"/>
    </source>
</evidence>
<organism evidence="3 4">
    <name type="scientific">Varunaivibrio sulfuroxidans</name>
    <dbReference type="NCBI Taxonomy" id="1773489"/>
    <lineage>
        <taxon>Bacteria</taxon>
        <taxon>Pseudomonadati</taxon>
        <taxon>Pseudomonadota</taxon>
        <taxon>Alphaproteobacteria</taxon>
        <taxon>Rhodospirillales</taxon>
        <taxon>Magnetovibrionaceae</taxon>
        <taxon>Varunaivibrio</taxon>
    </lineage>
</organism>
<keyword evidence="2" id="KW-1133">Transmembrane helix</keyword>
<keyword evidence="2" id="KW-0472">Membrane</keyword>
<evidence type="ECO:0000313" key="3">
    <source>
        <dbReference type="EMBL" id="TCS64759.1"/>
    </source>
</evidence>
<dbReference type="RefSeq" id="WP_132937515.1">
    <property type="nucleotide sequence ID" value="NZ_CP119676.1"/>
</dbReference>
<gene>
    <name evidence="3" type="ORF">EDD55_10187</name>
</gene>
<feature type="transmembrane region" description="Helical" evidence="2">
    <location>
        <begin position="69"/>
        <end position="91"/>
    </location>
</feature>
<feature type="region of interest" description="Disordered" evidence="1">
    <location>
        <begin position="121"/>
        <end position="161"/>
    </location>
</feature>
<protein>
    <submittedName>
        <fullName evidence="3">Uncharacterized protein</fullName>
    </submittedName>
</protein>
<dbReference type="OrthoDB" id="7679120at2"/>
<keyword evidence="4" id="KW-1185">Reference proteome</keyword>
<sequence>MILFFNIGWVLLILSFFGAAAEIAVHAVTPVRSVFISGNDVWYVLAPNGLALAHFWVESHLGAAFWDVVIRPALTPPLWLTFGLPGFILLWRFRPRHGDGRDAKRQEEALGLYDELARDAKENGYGDGDDMMPGHDDDAFAHDRHDLEGDDVSTPPRPPAP</sequence>
<evidence type="ECO:0000256" key="1">
    <source>
        <dbReference type="SAM" id="MobiDB-lite"/>
    </source>
</evidence>
<accession>A0A4R3JF67</accession>
<feature type="transmembrane region" description="Helical" evidence="2">
    <location>
        <begin position="6"/>
        <end position="29"/>
    </location>
</feature>
<dbReference type="AlphaFoldDB" id="A0A4R3JF67"/>
<name>A0A4R3JF67_9PROT</name>
<dbReference type="EMBL" id="SLZW01000001">
    <property type="protein sequence ID" value="TCS64759.1"/>
    <property type="molecule type" value="Genomic_DNA"/>
</dbReference>
<dbReference type="Proteomes" id="UP000295304">
    <property type="component" value="Unassembled WGS sequence"/>
</dbReference>
<reference evidence="3 4" key="1">
    <citation type="submission" date="2019-03" db="EMBL/GenBank/DDBJ databases">
        <title>Genomic Encyclopedia of Type Strains, Phase IV (KMG-IV): sequencing the most valuable type-strain genomes for metagenomic binning, comparative biology and taxonomic classification.</title>
        <authorList>
            <person name="Goeker M."/>
        </authorList>
    </citation>
    <scope>NUCLEOTIDE SEQUENCE [LARGE SCALE GENOMIC DNA]</scope>
    <source>
        <strain evidence="3 4">DSM 101688</strain>
    </source>
</reference>
<evidence type="ECO:0000313" key="4">
    <source>
        <dbReference type="Proteomes" id="UP000295304"/>
    </source>
</evidence>
<feature type="compositionally biased region" description="Basic and acidic residues" evidence="1">
    <location>
        <begin position="132"/>
        <end position="147"/>
    </location>
</feature>
<comment type="caution">
    <text evidence="3">The sequence shown here is derived from an EMBL/GenBank/DDBJ whole genome shotgun (WGS) entry which is preliminary data.</text>
</comment>